<feature type="compositionally biased region" description="Polar residues" evidence="4">
    <location>
        <begin position="1122"/>
        <end position="1132"/>
    </location>
</feature>
<evidence type="ECO:0000313" key="7">
    <source>
        <dbReference type="Proteomes" id="UP001374579"/>
    </source>
</evidence>
<feature type="compositionally biased region" description="Polar residues" evidence="4">
    <location>
        <begin position="303"/>
        <end position="312"/>
    </location>
</feature>
<name>A0AAN9BQC3_9CAEN</name>
<evidence type="ECO:0000256" key="2">
    <source>
        <dbReference type="ARBA" id="ARBA00022829"/>
    </source>
</evidence>
<feature type="compositionally biased region" description="Basic and acidic residues" evidence="4">
    <location>
        <begin position="352"/>
        <end position="367"/>
    </location>
</feature>
<accession>A0AAN9BQC3</accession>
<feature type="region of interest" description="Disordered" evidence="4">
    <location>
        <begin position="707"/>
        <end position="735"/>
    </location>
</feature>
<feature type="compositionally biased region" description="Basic residues" evidence="4">
    <location>
        <begin position="1159"/>
        <end position="1168"/>
    </location>
</feature>
<feature type="compositionally biased region" description="Basic and acidic residues" evidence="4">
    <location>
        <begin position="560"/>
        <end position="569"/>
    </location>
</feature>
<dbReference type="GO" id="GO:0045132">
    <property type="term" value="P:meiotic chromosome segregation"/>
    <property type="evidence" value="ECO:0007669"/>
    <property type="project" value="InterPro"/>
</dbReference>
<dbReference type="EMBL" id="JBAMIC010000003">
    <property type="protein sequence ID" value="KAK7109409.1"/>
    <property type="molecule type" value="Genomic_DNA"/>
</dbReference>
<feature type="compositionally biased region" description="Acidic residues" evidence="4">
    <location>
        <begin position="612"/>
        <end position="621"/>
    </location>
</feature>
<organism evidence="6 7">
    <name type="scientific">Littorina saxatilis</name>
    <dbReference type="NCBI Taxonomy" id="31220"/>
    <lineage>
        <taxon>Eukaryota</taxon>
        <taxon>Metazoa</taxon>
        <taxon>Spiralia</taxon>
        <taxon>Lophotrochozoa</taxon>
        <taxon>Mollusca</taxon>
        <taxon>Gastropoda</taxon>
        <taxon>Caenogastropoda</taxon>
        <taxon>Littorinimorpha</taxon>
        <taxon>Littorinoidea</taxon>
        <taxon>Littorinidae</taxon>
        <taxon>Littorina</taxon>
    </lineage>
</organism>
<dbReference type="Pfam" id="PF07557">
    <property type="entry name" value="Shugoshin_C"/>
    <property type="match status" value="1"/>
</dbReference>
<feature type="compositionally biased region" description="Basic and acidic residues" evidence="4">
    <location>
        <begin position="1366"/>
        <end position="1398"/>
    </location>
</feature>
<feature type="compositionally biased region" description="Basic and acidic residues" evidence="4">
    <location>
        <begin position="1107"/>
        <end position="1117"/>
    </location>
</feature>
<feature type="compositionally biased region" description="Basic and acidic residues" evidence="4">
    <location>
        <begin position="1222"/>
        <end position="1236"/>
    </location>
</feature>
<feature type="region of interest" description="Disordered" evidence="4">
    <location>
        <begin position="539"/>
        <end position="683"/>
    </location>
</feature>
<evidence type="ECO:0000256" key="1">
    <source>
        <dbReference type="ARBA" id="ARBA00010845"/>
    </source>
</evidence>
<keyword evidence="3" id="KW-0175">Coiled coil</keyword>
<dbReference type="Proteomes" id="UP001374579">
    <property type="component" value="Unassembled WGS sequence"/>
</dbReference>
<feature type="compositionally biased region" description="Basic and acidic residues" evidence="4">
    <location>
        <begin position="438"/>
        <end position="452"/>
    </location>
</feature>
<comment type="similarity">
    <text evidence="1">Belongs to the shugoshin family.</text>
</comment>
<dbReference type="GO" id="GO:0000775">
    <property type="term" value="C:chromosome, centromeric region"/>
    <property type="evidence" value="ECO:0007669"/>
    <property type="project" value="InterPro"/>
</dbReference>
<feature type="compositionally biased region" description="Basic and acidic residues" evidence="4">
    <location>
        <begin position="1078"/>
        <end position="1097"/>
    </location>
</feature>
<reference evidence="6 7" key="1">
    <citation type="submission" date="2024-02" db="EMBL/GenBank/DDBJ databases">
        <title>Chromosome-scale genome assembly of the rough periwinkle Littorina saxatilis.</title>
        <authorList>
            <person name="De Jode A."/>
            <person name="Faria R."/>
            <person name="Formenti G."/>
            <person name="Sims Y."/>
            <person name="Smith T.P."/>
            <person name="Tracey A."/>
            <person name="Wood J.M.D."/>
            <person name="Zagrodzka Z.B."/>
            <person name="Johannesson K."/>
            <person name="Butlin R.K."/>
            <person name="Leder E.H."/>
        </authorList>
    </citation>
    <scope>NUCLEOTIDE SEQUENCE [LARGE SCALE GENOMIC DNA]</scope>
    <source>
        <strain evidence="6">Snail1</strain>
        <tissue evidence="6">Muscle</tissue>
    </source>
</reference>
<feature type="compositionally biased region" description="Basic and acidic residues" evidence="4">
    <location>
        <begin position="626"/>
        <end position="635"/>
    </location>
</feature>
<feature type="compositionally biased region" description="Polar residues" evidence="4">
    <location>
        <begin position="421"/>
        <end position="437"/>
    </location>
</feature>
<feature type="compositionally biased region" description="Basic residues" evidence="4">
    <location>
        <begin position="1437"/>
        <end position="1449"/>
    </location>
</feature>
<evidence type="ECO:0000256" key="3">
    <source>
        <dbReference type="SAM" id="Coils"/>
    </source>
</evidence>
<feature type="compositionally biased region" description="Polar residues" evidence="4">
    <location>
        <begin position="1193"/>
        <end position="1203"/>
    </location>
</feature>
<feature type="compositionally biased region" description="Polar residues" evidence="4">
    <location>
        <begin position="1294"/>
        <end position="1308"/>
    </location>
</feature>
<feature type="compositionally biased region" description="Basic and acidic residues" evidence="4">
    <location>
        <begin position="1019"/>
        <end position="1039"/>
    </location>
</feature>
<feature type="compositionally biased region" description="Basic and acidic residues" evidence="4">
    <location>
        <begin position="1523"/>
        <end position="1539"/>
    </location>
</feature>
<feature type="region of interest" description="Disordered" evidence="4">
    <location>
        <begin position="282"/>
        <end position="473"/>
    </location>
</feature>
<feature type="compositionally biased region" description="Basic and acidic residues" evidence="4">
    <location>
        <begin position="990"/>
        <end position="1010"/>
    </location>
</feature>
<evidence type="ECO:0000256" key="4">
    <source>
        <dbReference type="SAM" id="MobiDB-lite"/>
    </source>
</evidence>
<evidence type="ECO:0000313" key="6">
    <source>
        <dbReference type="EMBL" id="KAK7109409.1"/>
    </source>
</evidence>
<dbReference type="InterPro" id="IPR011515">
    <property type="entry name" value="Shugoshin_C"/>
</dbReference>
<proteinExistence type="inferred from homology"/>
<dbReference type="GO" id="GO:0005634">
    <property type="term" value="C:nucleus"/>
    <property type="evidence" value="ECO:0007669"/>
    <property type="project" value="InterPro"/>
</dbReference>
<feature type="region of interest" description="Disordered" evidence="4">
    <location>
        <begin position="792"/>
        <end position="1560"/>
    </location>
</feature>
<feature type="compositionally biased region" description="Polar residues" evidence="4">
    <location>
        <begin position="539"/>
        <end position="559"/>
    </location>
</feature>
<feature type="coiled-coil region" evidence="3">
    <location>
        <begin position="28"/>
        <end position="76"/>
    </location>
</feature>
<keyword evidence="7" id="KW-1185">Reference proteome</keyword>
<feature type="compositionally biased region" description="Polar residues" evidence="4">
    <location>
        <begin position="1414"/>
        <end position="1424"/>
    </location>
</feature>
<feature type="compositionally biased region" description="Basic and acidic residues" evidence="4">
    <location>
        <begin position="1057"/>
        <end position="1068"/>
    </location>
</feature>
<feature type="compositionally biased region" description="Basic and acidic residues" evidence="4">
    <location>
        <begin position="392"/>
        <end position="404"/>
    </location>
</feature>
<feature type="compositionally biased region" description="Basic and acidic residues" evidence="4">
    <location>
        <begin position="1169"/>
        <end position="1178"/>
    </location>
</feature>
<feature type="compositionally biased region" description="Basic and acidic residues" evidence="4">
    <location>
        <begin position="949"/>
        <end position="959"/>
    </location>
</feature>
<feature type="compositionally biased region" description="Basic residues" evidence="4">
    <location>
        <begin position="870"/>
        <end position="879"/>
    </location>
</feature>
<feature type="compositionally biased region" description="Basic and acidic residues" evidence="4">
    <location>
        <begin position="897"/>
        <end position="912"/>
    </location>
</feature>
<evidence type="ECO:0000259" key="5">
    <source>
        <dbReference type="Pfam" id="PF07557"/>
    </source>
</evidence>
<gene>
    <name evidence="6" type="ORF">V1264_013456</name>
</gene>
<sequence length="1575" mass="172992">MNLNSSTVSYYKKVKAALNGSLNTSRASQTLKANNKALAQSLQRVKQELRFALNENSRLKVENQQLSIQLRRLEIQVCGGHQQAGYEERLSSVKQLLNSISCHLLDMGTCVSDAVDICRVTPRTSQASSSRAQSLEEFKVPEGMDTMTDEELQGLPDESALQLEPESEANLSGTVMPSEDGECMAQTIAVPDMSIILEQSVLDADDGTLSLETHMDTVPEETGVKTKAEFKKAAVLTKLPQRVRNGAATSCLSSEGERTFTEVKDAEDKKLSVTKTKPESVKVVSTVPKSPPHPRRGTFVIDTKTTLSSSGSVEDIASIPMPDLVSSSPLKDAGMPEVFSPGKPVPENVTPDEEKSCGEQLQEEGKRKTTPPKSPSPVKKSKSKQSKAKVSATKERQEESKETTTEAPTAPPSLEGKSKANAPSPSDNAKKTTAVSNNDRRKSGGKKTEPTKSKGSKVAASKQPVLVKPAPKDTSFFISNPCTLNLVHKRVTGSTEGCLAAANDDKPKPAPNPVDLFVAEIKEANRKSSKVAAFIAANEPSSVAKSQCSAEMPCSTQKSQELEAEKSTDPNRVQSAAEAESDKPDQTMFFDSDMEFTGIFPQTQILDPLAEQQDEGEEQNQQEEQQATKKEESRANARSKKKDGTDKREGKKHTRTKSGRGTAAAKCQEDDPQAEDQNLDKTEFADDKKLAVALRVNKPGQMVFAVSRKEEDGSRKAIPAKLQSKARSKSKKQVEEMIRNLPQTEPESIFDFHEQTPRHVATESKSVFDLSLNETATGIVPSLAAFREKLSLATQGKKPDVPESTLLGDAPVYRMPLKDDVSSSPEPTARSRGRSTSKGRGSGRQSRSKSRSKTNEEEVDENTDPDNQKRRGRSRSRPRSKGEDEVVAEDVGSNRNSSERSRSRGRRSRPENEQIAENENSEAPRRSARSKSNSRKVSAEECEENTSDLSEKTEMDRGRSRSRVRKEDDDEYVPSKTTQKVQHKGRSRARKPDSEEENKQNNGAEEEKPAQQRGRSRARKPDSEEENKQSNGAEEEKPAQQRGRSRVRKPDSEEENRESSVAEEEKPAQRRGRSRSRRREDERKNGEDGGSKHDSSGNRETSPPSMHSEEPRGEGTADRILPTQSSTASSHIPDQDIKADFSDSDSATEPLKMVTDRRQRSKSSHNRRLYSEPERITDAFHVSPDLGVLCQETEATSSENKGQNPEKKMRHRTRSRGTVLQKNEKDPSKDTGEEGCSKMSSPQTHVQAQQEGGAEKRKAPAVNSESEIVESSEHVHVSSPRKKKCIDMLRKSQTDSNESRPTVQSSDKISGAAPESSAKEKNRTAADSPTLKKKRRSSLPVAVVQGEGDKVHKTPTQTARSKKGSRVPEPKSEEKKHMQLKFEDVKRKLKQLDSKSTSDTHTQPSKKSRPLVLPTSQSSATSVCKKSPAMSLPVRKELHKGKPSSRSKNPKSQPGSPRVTEERRSHAKTPASKPGAPAISSGAGSPLSLDDTAEDGSQEDGRRVRRAASSVCYKEPSLTAKLRRGDPHTTYLHKEDLNHIYKSPKGPRKNGKSSGLERGALHDLTNVSIAETEAQ</sequence>
<keyword evidence="2" id="KW-0159">Chromosome partition</keyword>
<protein>
    <recommendedName>
        <fullName evidence="5">Shugoshin C-terminal domain-containing protein</fullName>
    </recommendedName>
</protein>
<comment type="caution">
    <text evidence="6">The sequence shown here is derived from an EMBL/GenBank/DDBJ whole genome shotgun (WGS) entry which is preliminary data.</text>
</comment>
<feature type="compositionally biased region" description="Polar residues" evidence="4">
    <location>
        <begin position="1238"/>
        <end position="1250"/>
    </location>
</feature>
<feature type="domain" description="Shugoshin C-terminal" evidence="5">
    <location>
        <begin position="1502"/>
        <end position="1524"/>
    </location>
</feature>